<dbReference type="InterPro" id="IPR013970">
    <property type="entry name" value="Rfa2"/>
</dbReference>
<keyword evidence="5" id="KW-1185">Reference proteome</keyword>
<dbReference type="InParanoid" id="A0A165SUF7"/>
<sequence length="107" mass="11922">MAEHVSTRVNGKRLAEYVGRTVRLVCKVLQFKGDSALVETSDKMQVEVRLSKDARVTDTYVEVVGKVNDATTVTMMACINMGSDLDMELVDFTIETINDPRFLGSIF</sequence>
<dbReference type="EMBL" id="KV425570">
    <property type="protein sequence ID" value="KZT25695.1"/>
    <property type="molecule type" value="Genomic_DNA"/>
</dbReference>
<evidence type="ECO:0000313" key="5">
    <source>
        <dbReference type="Proteomes" id="UP000076761"/>
    </source>
</evidence>
<keyword evidence="3" id="KW-0539">Nucleus</keyword>
<dbReference type="OrthoDB" id="188186at2759"/>
<dbReference type="GO" id="GO:0006289">
    <property type="term" value="P:nucleotide-excision repair"/>
    <property type="evidence" value="ECO:0007669"/>
    <property type="project" value="TreeGrafter"/>
</dbReference>
<dbReference type="CDD" id="cd04479">
    <property type="entry name" value="RPA3"/>
    <property type="match status" value="1"/>
</dbReference>
<dbReference type="GO" id="GO:0006298">
    <property type="term" value="P:mismatch repair"/>
    <property type="evidence" value="ECO:0007669"/>
    <property type="project" value="TreeGrafter"/>
</dbReference>
<proteinExistence type="inferred from homology"/>
<evidence type="ECO:0000256" key="3">
    <source>
        <dbReference type="ARBA" id="ARBA00023242"/>
    </source>
</evidence>
<dbReference type="GO" id="GO:0000724">
    <property type="term" value="P:double-strand break repair via homologous recombination"/>
    <property type="evidence" value="ECO:0007669"/>
    <property type="project" value="TreeGrafter"/>
</dbReference>
<dbReference type="Proteomes" id="UP000076761">
    <property type="component" value="Unassembled WGS sequence"/>
</dbReference>
<dbReference type="GO" id="GO:0006260">
    <property type="term" value="P:DNA replication"/>
    <property type="evidence" value="ECO:0007669"/>
    <property type="project" value="InterPro"/>
</dbReference>
<evidence type="ECO:0000313" key="4">
    <source>
        <dbReference type="EMBL" id="KZT25695.1"/>
    </source>
</evidence>
<evidence type="ECO:0000256" key="2">
    <source>
        <dbReference type="ARBA" id="ARBA00009761"/>
    </source>
</evidence>
<comment type="subcellular location">
    <subcellularLocation>
        <location evidence="1">Nucleus</location>
    </subcellularLocation>
</comment>
<dbReference type="PANTHER" id="PTHR15114:SF1">
    <property type="entry name" value="REPLICATION PROTEIN A 14 KDA SUBUNIT"/>
    <property type="match status" value="1"/>
</dbReference>
<organism evidence="4 5">
    <name type="scientific">Neolentinus lepideus HHB14362 ss-1</name>
    <dbReference type="NCBI Taxonomy" id="1314782"/>
    <lineage>
        <taxon>Eukaryota</taxon>
        <taxon>Fungi</taxon>
        <taxon>Dikarya</taxon>
        <taxon>Basidiomycota</taxon>
        <taxon>Agaricomycotina</taxon>
        <taxon>Agaricomycetes</taxon>
        <taxon>Gloeophyllales</taxon>
        <taxon>Gloeophyllaceae</taxon>
        <taxon>Neolentinus</taxon>
    </lineage>
</organism>
<dbReference type="STRING" id="1314782.A0A165SUF7"/>
<dbReference type="PANTHER" id="PTHR15114">
    <property type="entry name" value="REPLICATION PROTEIN A3"/>
    <property type="match status" value="1"/>
</dbReference>
<reference evidence="4 5" key="1">
    <citation type="journal article" date="2016" name="Mol. Biol. Evol.">
        <title>Comparative Genomics of Early-Diverging Mushroom-Forming Fungi Provides Insights into the Origins of Lignocellulose Decay Capabilities.</title>
        <authorList>
            <person name="Nagy L.G."/>
            <person name="Riley R."/>
            <person name="Tritt A."/>
            <person name="Adam C."/>
            <person name="Daum C."/>
            <person name="Floudas D."/>
            <person name="Sun H."/>
            <person name="Yadav J.S."/>
            <person name="Pangilinan J."/>
            <person name="Larsson K.H."/>
            <person name="Matsuura K."/>
            <person name="Barry K."/>
            <person name="Labutti K."/>
            <person name="Kuo R."/>
            <person name="Ohm R.A."/>
            <person name="Bhattacharya S.S."/>
            <person name="Shirouzu T."/>
            <person name="Yoshinaga Y."/>
            <person name="Martin F.M."/>
            <person name="Grigoriev I.V."/>
            <person name="Hibbett D.S."/>
        </authorList>
    </citation>
    <scope>NUCLEOTIDE SEQUENCE [LARGE SCALE GENOMIC DNA]</scope>
    <source>
        <strain evidence="4 5">HHB14362 ss-1</strain>
    </source>
</reference>
<evidence type="ECO:0000256" key="1">
    <source>
        <dbReference type="ARBA" id="ARBA00004123"/>
    </source>
</evidence>
<accession>A0A165SUF7</accession>
<dbReference type="FunCoup" id="A0A165SUF7">
    <property type="interactions" value="68"/>
</dbReference>
<dbReference type="GO" id="GO:0006284">
    <property type="term" value="P:base-excision repair"/>
    <property type="evidence" value="ECO:0007669"/>
    <property type="project" value="TreeGrafter"/>
</dbReference>
<dbReference type="GO" id="GO:0005662">
    <property type="term" value="C:DNA replication factor A complex"/>
    <property type="evidence" value="ECO:0007669"/>
    <property type="project" value="TreeGrafter"/>
</dbReference>
<dbReference type="Gene3D" id="2.40.50.140">
    <property type="entry name" value="Nucleic acid-binding proteins"/>
    <property type="match status" value="1"/>
</dbReference>
<dbReference type="GO" id="GO:0035861">
    <property type="term" value="C:site of double-strand break"/>
    <property type="evidence" value="ECO:0007669"/>
    <property type="project" value="TreeGrafter"/>
</dbReference>
<dbReference type="InterPro" id="IPR012340">
    <property type="entry name" value="NA-bd_OB-fold"/>
</dbReference>
<name>A0A165SUF7_9AGAM</name>
<gene>
    <name evidence="4" type="ORF">NEOLEDRAFT_1133204</name>
</gene>
<dbReference type="Pfam" id="PF08661">
    <property type="entry name" value="Rep_fac-A_3"/>
    <property type="match status" value="1"/>
</dbReference>
<dbReference type="AlphaFoldDB" id="A0A165SUF7"/>
<protein>
    <submittedName>
        <fullName evidence="4">Replication factor A protein 3</fullName>
    </submittedName>
</protein>
<comment type="similarity">
    <text evidence="2">Belongs to the replication factor A protein 3 family.</text>
</comment>
<dbReference type="SUPFAM" id="SSF50249">
    <property type="entry name" value="Nucleic acid-binding proteins"/>
    <property type="match status" value="1"/>
</dbReference>
<dbReference type="GO" id="GO:0003684">
    <property type="term" value="F:damaged DNA binding"/>
    <property type="evidence" value="ECO:0007669"/>
    <property type="project" value="TreeGrafter"/>
</dbReference>
<dbReference type="GO" id="GO:0003697">
    <property type="term" value="F:single-stranded DNA binding"/>
    <property type="evidence" value="ECO:0007669"/>
    <property type="project" value="TreeGrafter"/>
</dbReference>